<keyword evidence="3" id="KW-1185">Reference proteome</keyword>
<protein>
    <submittedName>
        <fullName evidence="2">Predicted protein</fullName>
    </submittedName>
</protein>
<evidence type="ECO:0000256" key="1">
    <source>
        <dbReference type="SAM" id="MobiDB-lite"/>
    </source>
</evidence>
<evidence type="ECO:0000313" key="2">
    <source>
        <dbReference type="EMBL" id="EDR06606.1"/>
    </source>
</evidence>
<proteinExistence type="predicted"/>
<evidence type="ECO:0000313" key="3">
    <source>
        <dbReference type="Proteomes" id="UP000001194"/>
    </source>
</evidence>
<dbReference type="EMBL" id="DS547108">
    <property type="protein sequence ID" value="EDR06606.1"/>
    <property type="molecule type" value="Genomic_DNA"/>
</dbReference>
<organism evidence="3">
    <name type="scientific">Laccaria bicolor (strain S238N-H82 / ATCC MYA-4686)</name>
    <name type="common">Bicoloured deceiver</name>
    <name type="synonym">Laccaria laccata var. bicolor</name>
    <dbReference type="NCBI Taxonomy" id="486041"/>
    <lineage>
        <taxon>Eukaryota</taxon>
        <taxon>Fungi</taxon>
        <taxon>Dikarya</taxon>
        <taxon>Basidiomycota</taxon>
        <taxon>Agaricomycotina</taxon>
        <taxon>Agaricomycetes</taxon>
        <taxon>Agaricomycetidae</taxon>
        <taxon>Agaricales</taxon>
        <taxon>Agaricineae</taxon>
        <taxon>Hydnangiaceae</taxon>
        <taxon>Laccaria</taxon>
    </lineage>
</organism>
<reference evidence="2 3" key="1">
    <citation type="journal article" date="2008" name="Nature">
        <title>The genome of Laccaria bicolor provides insights into mycorrhizal symbiosis.</title>
        <authorList>
            <person name="Martin F."/>
            <person name="Aerts A."/>
            <person name="Ahren D."/>
            <person name="Brun A."/>
            <person name="Danchin E.G.J."/>
            <person name="Duchaussoy F."/>
            <person name="Gibon J."/>
            <person name="Kohler A."/>
            <person name="Lindquist E."/>
            <person name="Pereda V."/>
            <person name="Salamov A."/>
            <person name="Shapiro H.J."/>
            <person name="Wuyts J."/>
            <person name="Blaudez D."/>
            <person name="Buee M."/>
            <person name="Brokstein P."/>
            <person name="Canbaeck B."/>
            <person name="Cohen D."/>
            <person name="Courty P.E."/>
            <person name="Coutinho P.M."/>
            <person name="Delaruelle C."/>
            <person name="Detter J.C."/>
            <person name="Deveau A."/>
            <person name="DiFazio S."/>
            <person name="Duplessis S."/>
            <person name="Fraissinet-Tachet L."/>
            <person name="Lucic E."/>
            <person name="Frey-Klett P."/>
            <person name="Fourrey C."/>
            <person name="Feussner I."/>
            <person name="Gay G."/>
            <person name="Grimwood J."/>
            <person name="Hoegger P.J."/>
            <person name="Jain P."/>
            <person name="Kilaru S."/>
            <person name="Labbe J."/>
            <person name="Lin Y.C."/>
            <person name="Legue V."/>
            <person name="Le Tacon F."/>
            <person name="Marmeisse R."/>
            <person name="Melayah D."/>
            <person name="Montanini B."/>
            <person name="Muratet M."/>
            <person name="Nehls U."/>
            <person name="Niculita-Hirzel H."/>
            <person name="Oudot-Le Secq M.P."/>
            <person name="Peter M."/>
            <person name="Quesneville H."/>
            <person name="Rajashekar B."/>
            <person name="Reich M."/>
            <person name="Rouhier N."/>
            <person name="Schmutz J."/>
            <person name="Yin T."/>
            <person name="Chalot M."/>
            <person name="Henrissat B."/>
            <person name="Kuees U."/>
            <person name="Lucas S."/>
            <person name="Van de Peer Y."/>
            <person name="Podila G.K."/>
            <person name="Polle A."/>
            <person name="Pukkila P.J."/>
            <person name="Richardson P.M."/>
            <person name="Rouze P."/>
            <person name="Sanders I.R."/>
            <person name="Stajich J.E."/>
            <person name="Tunlid A."/>
            <person name="Tuskan G."/>
            <person name="Grigoriev I.V."/>
        </authorList>
    </citation>
    <scope>NUCLEOTIDE SEQUENCE [LARGE SCALE GENOMIC DNA]</scope>
    <source>
        <strain evidence="3">S238N-H82 / ATCC MYA-4686</strain>
    </source>
</reference>
<dbReference type="RefSeq" id="XP_001882978.1">
    <property type="nucleotide sequence ID" value="XM_001882943.1"/>
</dbReference>
<feature type="compositionally biased region" description="Low complexity" evidence="1">
    <location>
        <begin position="72"/>
        <end position="86"/>
    </location>
</feature>
<accession>B0DGA6</accession>
<sequence>MTFTTNIPEPEVRVLAQDRVEWLVPPTIMAVTPGKWTDNVEGRGPRLKYFLLLPGNLTSQRLRATKSGTYQPHQPTSKSSSSSATIPPSPLPMANSSSPLLSKPIPTKPFPGAVKVPWVIVWTNEAMDIDTIADSDDSDSHFLCFEGLPFEWEACQSWFYRKAVSSHIVWINWMFRTISNSHSMIWLDLNSNEDACKLCGYLTHRTMGKCSLINGNDPLLPRRPRQMITWKDPHRLFPLKHDSLRLGGPLLHPMSPFFIEPELRWRIVIMYFSEPQLRVLIHFLI</sequence>
<gene>
    <name evidence="2" type="ORF">LACBIDRAFT_328881</name>
</gene>
<name>B0DGA6_LACBS</name>
<dbReference type="GeneID" id="6078568"/>
<dbReference type="Proteomes" id="UP000001194">
    <property type="component" value="Unassembled WGS sequence"/>
</dbReference>
<feature type="region of interest" description="Disordered" evidence="1">
    <location>
        <begin position="66"/>
        <end position="98"/>
    </location>
</feature>
<dbReference type="HOGENOM" id="CLU_976833_0_0_1"/>
<dbReference type="KEGG" id="lbc:LACBIDRAFT_328881"/>
<dbReference type="AlphaFoldDB" id="B0DGA6"/>
<dbReference type="InParanoid" id="B0DGA6"/>